<organism evidence="1 2">
    <name type="scientific">Desulfuromonas thiophila</name>
    <dbReference type="NCBI Taxonomy" id="57664"/>
    <lineage>
        <taxon>Bacteria</taxon>
        <taxon>Pseudomonadati</taxon>
        <taxon>Thermodesulfobacteriota</taxon>
        <taxon>Desulfuromonadia</taxon>
        <taxon>Desulfuromonadales</taxon>
        <taxon>Desulfuromonadaceae</taxon>
        <taxon>Desulfuromonas</taxon>
    </lineage>
</organism>
<reference evidence="2" key="1">
    <citation type="submission" date="2016-10" db="EMBL/GenBank/DDBJ databases">
        <authorList>
            <person name="Varghese N."/>
            <person name="Submissions S."/>
        </authorList>
    </citation>
    <scope>NUCLEOTIDE SEQUENCE [LARGE SCALE GENOMIC DNA]</scope>
    <source>
        <strain evidence="2">DSM 8987</strain>
    </source>
</reference>
<protein>
    <recommendedName>
        <fullName evidence="3">Helix-turn-helix domain-containing protein</fullName>
    </recommendedName>
</protein>
<dbReference type="EMBL" id="FNAQ01000008">
    <property type="protein sequence ID" value="SDE34254.1"/>
    <property type="molecule type" value="Genomic_DNA"/>
</dbReference>
<evidence type="ECO:0008006" key="3">
    <source>
        <dbReference type="Google" id="ProtNLM"/>
    </source>
</evidence>
<proteinExistence type="predicted"/>
<accession>A0A1G7C4E1</accession>
<dbReference type="STRING" id="57664.SAMN05661003_10870"/>
<dbReference type="RefSeq" id="WP_092078438.1">
    <property type="nucleotide sequence ID" value="NZ_FNAQ01000008.1"/>
</dbReference>
<dbReference type="Proteomes" id="UP000243205">
    <property type="component" value="Unassembled WGS sequence"/>
</dbReference>
<dbReference type="AlphaFoldDB" id="A0A1G7C4E1"/>
<evidence type="ECO:0000313" key="2">
    <source>
        <dbReference type="Proteomes" id="UP000243205"/>
    </source>
</evidence>
<name>A0A1G7C4E1_9BACT</name>
<sequence>MTESAFIPIDQAARQLGTTPVALLLHLKHGLLRGRQQPDGQWRIDPASLTAFRACNGNQPARLCRATGHHCGGCGAAGETP</sequence>
<keyword evidence="2" id="KW-1185">Reference proteome</keyword>
<gene>
    <name evidence="1" type="ORF">SAMN05661003_10870</name>
</gene>
<evidence type="ECO:0000313" key="1">
    <source>
        <dbReference type="EMBL" id="SDE34254.1"/>
    </source>
</evidence>